<evidence type="ECO:0000313" key="2">
    <source>
        <dbReference type="Proteomes" id="UP001567538"/>
    </source>
</evidence>
<dbReference type="InterPro" id="IPR015915">
    <property type="entry name" value="Kelch-typ_b-propeller"/>
</dbReference>
<evidence type="ECO:0000313" key="1">
    <source>
        <dbReference type="EMBL" id="KAL1551476.1"/>
    </source>
</evidence>
<organism evidence="1 2">
    <name type="scientific">Salvia divinorum</name>
    <name type="common">Maria pastora</name>
    <name type="synonym">Diviner's sage</name>
    <dbReference type="NCBI Taxonomy" id="28513"/>
    <lineage>
        <taxon>Eukaryota</taxon>
        <taxon>Viridiplantae</taxon>
        <taxon>Streptophyta</taxon>
        <taxon>Embryophyta</taxon>
        <taxon>Tracheophyta</taxon>
        <taxon>Spermatophyta</taxon>
        <taxon>Magnoliopsida</taxon>
        <taxon>eudicotyledons</taxon>
        <taxon>Gunneridae</taxon>
        <taxon>Pentapetalae</taxon>
        <taxon>asterids</taxon>
        <taxon>lamiids</taxon>
        <taxon>Lamiales</taxon>
        <taxon>Lamiaceae</taxon>
        <taxon>Nepetoideae</taxon>
        <taxon>Mentheae</taxon>
        <taxon>Salviinae</taxon>
        <taxon>Salvia</taxon>
        <taxon>Salvia subgen. Calosphace</taxon>
    </lineage>
</organism>
<dbReference type="Pfam" id="PF01344">
    <property type="entry name" value="Kelch_1"/>
    <property type="match status" value="1"/>
</dbReference>
<keyword evidence="2" id="KW-1185">Reference proteome</keyword>
<dbReference type="EMBL" id="JBEAFC010000007">
    <property type="protein sequence ID" value="KAL1551476.1"/>
    <property type="molecule type" value="Genomic_DNA"/>
</dbReference>
<accession>A0ABD1H4X6</accession>
<gene>
    <name evidence="1" type="ORF">AAHA92_19318</name>
</gene>
<dbReference type="SMART" id="SM00612">
    <property type="entry name" value="Kelch"/>
    <property type="match status" value="2"/>
</dbReference>
<dbReference type="PANTHER" id="PTHR46407">
    <property type="entry name" value="OS02G0208700 PROTEIN"/>
    <property type="match status" value="1"/>
</dbReference>
<dbReference type="Gene3D" id="2.120.10.80">
    <property type="entry name" value="Kelch-type beta propeller"/>
    <property type="match status" value="1"/>
</dbReference>
<proteinExistence type="predicted"/>
<comment type="caution">
    <text evidence="1">The sequence shown here is derived from an EMBL/GenBank/DDBJ whole genome shotgun (WGS) entry which is preliminary data.</text>
</comment>
<dbReference type="CDD" id="cd22152">
    <property type="entry name" value="F-box_AtAFR-like"/>
    <property type="match status" value="1"/>
</dbReference>
<dbReference type="InterPro" id="IPR006652">
    <property type="entry name" value="Kelch_1"/>
</dbReference>
<dbReference type="PANTHER" id="PTHR46407:SF3">
    <property type="entry name" value="OS02G0208700 PROTEIN"/>
    <property type="match status" value="1"/>
</dbReference>
<protein>
    <submittedName>
        <fullName evidence="1">F-box/kelch-repeat protein</fullName>
    </submittedName>
</protein>
<reference evidence="1 2" key="1">
    <citation type="submission" date="2024-06" db="EMBL/GenBank/DDBJ databases">
        <title>A chromosome level genome sequence of Diviner's sage (Salvia divinorum).</title>
        <authorList>
            <person name="Ford S.A."/>
            <person name="Ro D.-K."/>
            <person name="Ness R.W."/>
            <person name="Phillips M.A."/>
        </authorList>
    </citation>
    <scope>NUCLEOTIDE SEQUENCE [LARGE SCALE GENOMIC DNA]</scope>
    <source>
        <strain evidence="1">SAF-2024a</strain>
        <tissue evidence="1">Leaf</tissue>
    </source>
</reference>
<dbReference type="InterPro" id="IPR044595">
    <property type="entry name" value="KMD1-4"/>
</dbReference>
<dbReference type="Proteomes" id="UP001567538">
    <property type="component" value="Unassembled WGS sequence"/>
</dbReference>
<dbReference type="Gene3D" id="1.20.1280.50">
    <property type="match status" value="1"/>
</dbReference>
<dbReference type="SUPFAM" id="SSF81383">
    <property type="entry name" value="F-box domain"/>
    <property type="match status" value="1"/>
</dbReference>
<dbReference type="InterPro" id="IPR036047">
    <property type="entry name" value="F-box-like_dom_sf"/>
</dbReference>
<sequence length="357" mass="38819">MDSDLIPGLPADLGLDCLIRVPHDDFSSVASVCRSWKREIQLPEYWRRRKASGLTRRVVVMSQARVDPTRDLSARKFAAVPSYRLTLCEPETGLWGELPPIPGCPDGLPMYCQLVGAGLSLVVMGGYDPDTWRASPAVHVYDFVGAAWRRGADMPGGERLFFACASDRAGTVFVAGGHDGEKCALRSALAYDVARDAWRAAPDMAVERDEAKGAWRGGAFHVVGGYPTSAQGRFEASAEAFDAAAWRWGPVQEGFLETGACPRDCVDGGDGRMVTCRGAEVVAGEGAAWRAVAELPRHVRSTAYVAAWPGKVVVVGSERFGEPYNVCVFDRKRCKWERVEASEEFKGHVQSGCCIEL</sequence>
<dbReference type="AlphaFoldDB" id="A0ABD1H4X6"/>
<name>A0ABD1H4X6_SALDI</name>
<dbReference type="SUPFAM" id="SSF117281">
    <property type="entry name" value="Kelch motif"/>
    <property type="match status" value="1"/>
</dbReference>